<evidence type="ECO:0000313" key="1">
    <source>
        <dbReference type="EMBL" id="KAL1883326.1"/>
    </source>
</evidence>
<organism evidence="1 2">
    <name type="scientific">Diaporthe australafricana</name>
    <dbReference type="NCBI Taxonomy" id="127596"/>
    <lineage>
        <taxon>Eukaryota</taxon>
        <taxon>Fungi</taxon>
        <taxon>Dikarya</taxon>
        <taxon>Ascomycota</taxon>
        <taxon>Pezizomycotina</taxon>
        <taxon>Sordariomycetes</taxon>
        <taxon>Sordariomycetidae</taxon>
        <taxon>Diaporthales</taxon>
        <taxon>Diaporthaceae</taxon>
        <taxon>Diaporthe</taxon>
    </lineage>
</organism>
<protein>
    <submittedName>
        <fullName evidence="1">Uncharacterized protein</fullName>
    </submittedName>
</protein>
<keyword evidence="2" id="KW-1185">Reference proteome</keyword>
<comment type="caution">
    <text evidence="1">The sequence shown here is derived from an EMBL/GenBank/DDBJ whole genome shotgun (WGS) entry which is preliminary data.</text>
</comment>
<sequence>MEIVEDRLRDGLLTKEKVLERYTKQVCLDLDDDECPEALQNIKNSFTSLSDPSSSNLSQAKLKEFLSRALGTLGVDTSHEQAHIVTALAKILNWHSAYPFPIGYPDGENLSPAIDESAFIRAAALLTLEPRPFGAPILTEPPLPGTVGCSLPDAPGTSLDLVTERGKGAHDYCRWLFRSLAVARHQPPGPGSDDNDASPATARHLLPVPRLAVESQNDGDEAGKFWYVTMEDDRRTDVLDVLAETAPGCRRPLPRPLRASFERALPGLPRHALGLHELQVPADVLDALVSLLAARPRPVVRHGELRDKVSSLPGGEGSSTLQKKLGSLPGRLAARRGSGSGHAGVGLTWEEFDQELGSPDCILFIATQLDRVFGQFKKPISSA</sequence>
<evidence type="ECO:0000313" key="2">
    <source>
        <dbReference type="Proteomes" id="UP001583177"/>
    </source>
</evidence>
<name>A0ABR3Y4V7_9PEZI</name>
<gene>
    <name evidence="1" type="ORF">Daus18300_000384</name>
</gene>
<dbReference type="EMBL" id="JAWRVE010000002">
    <property type="protein sequence ID" value="KAL1883326.1"/>
    <property type="molecule type" value="Genomic_DNA"/>
</dbReference>
<dbReference type="Proteomes" id="UP001583177">
    <property type="component" value="Unassembled WGS sequence"/>
</dbReference>
<accession>A0ABR3Y4V7</accession>
<reference evidence="1 2" key="1">
    <citation type="journal article" date="2024" name="IMA Fungus">
        <title>IMA Genome - F19 : A genome assembly and annotation guide to empower mycologists, including annotated draft genome sequences of Ceratocystis pirilliformis, Diaporthe australafricana, Fusarium ophioides, Paecilomyces lecythidis, and Sporothrix stenoceras.</title>
        <authorList>
            <person name="Aylward J."/>
            <person name="Wilson A.M."/>
            <person name="Visagie C.M."/>
            <person name="Spraker J."/>
            <person name="Barnes I."/>
            <person name="Buitendag C."/>
            <person name="Ceriani C."/>
            <person name="Del Mar Angel L."/>
            <person name="du Plessis D."/>
            <person name="Fuchs T."/>
            <person name="Gasser K."/>
            <person name="Kramer D."/>
            <person name="Li W."/>
            <person name="Munsamy K."/>
            <person name="Piso A."/>
            <person name="Price J.L."/>
            <person name="Sonnekus B."/>
            <person name="Thomas C."/>
            <person name="van der Nest A."/>
            <person name="van Dijk A."/>
            <person name="van Heerden A."/>
            <person name="van Vuuren N."/>
            <person name="Yilmaz N."/>
            <person name="Duong T.A."/>
            <person name="van der Merwe N.A."/>
            <person name="Wingfield M.J."/>
            <person name="Wingfield B.D."/>
        </authorList>
    </citation>
    <scope>NUCLEOTIDE SEQUENCE [LARGE SCALE GENOMIC DNA]</scope>
    <source>
        <strain evidence="1 2">CMW 18300</strain>
    </source>
</reference>
<proteinExistence type="predicted"/>